<evidence type="ECO:0000313" key="3">
    <source>
        <dbReference type="Proteomes" id="UP000886824"/>
    </source>
</evidence>
<proteinExistence type="predicted"/>
<feature type="transmembrane region" description="Helical" evidence="1">
    <location>
        <begin position="123"/>
        <end position="141"/>
    </location>
</feature>
<reference evidence="2" key="1">
    <citation type="journal article" date="2021" name="PeerJ">
        <title>Extensive microbial diversity within the chicken gut microbiome revealed by metagenomics and culture.</title>
        <authorList>
            <person name="Gilroy R."/>
            <person name="Ravi A."/>
            <person name="Getino M."/>
            <person name="Pursley I."/>
            <person name="Horton D.L."/>
            <person name="Alikhan N.F."/>
            <person name="Baker D."/>
            <person name="Gharbi K."/>
            <person name="Hall N."/>
            <person name="Watson M."/>
            <person name="Adriaenssens E.M."/>
            <person name="Foster-Nyarko E."/>
            <person name="Jarju S."/>
            <person name="Secka A."/>
            <person name="Antonio M."/>
            <person name="Oren A."/>
            <person name="Chaudhuri R.R."/>
            <person name="La Ragione R."/>
            <person name="Hildebrand F."/>
            <person name="Pallen M.J."/>
        </authorList>
    </citation>
    <scope>NUCLEOTIDE SEQUENCE</scope>
    <source>
        <strain evidence="2">CHK33-7979</strain>
    </source>
</reference>
<dbReference type="Proteomes" id="UP000886824">
    <property type="component" value="Unassembled WGS sequence"/>
</dbReference>
<name>A0A9D1Z916_9FIRM</name>
<organism evidence="2 3">
    <name type="scientific">Candidatus Intestinimonas merdavium</name>
    <dbReference type="NCBI Taxonomy" id="2838622"/>
    <lineage>
        <taxon>Bacteria</taxon>
        <taxon>Bacillati</taxon>
        <taxon>Bacillota</taxon>
        <taxon>Clostridia</taxon>
        <taxon>Eubacteriales</taxon>
        <taxon>Intestinimonas</taxon>
    </lineage>
</organism>
<keyword evidence="1" id="KW-0472">Membrane</keyword>
<dbReference type="AlphaFoldDB" id="A0A9D1Z916"/>
<feature type="transmembrane region" description="Helical" evidence="1">
    <location>
        <begin position="54"/>
        <end position="76"/>
    </location>
</feature>
<sequence>MKRLLRPILLEFCRSHLILTATVSLLTVLALTLSGLLGLGTAVAGVLPFRLRGAALELSATFPALIPMGLGLAAYLPAGRLTRKRNLLPRPDVEEALLLLLAPAAAFWLLLALAYLVPHGAGLLVAAMLLNCPAYGLFSLLSQYLGWGSGNSLWPVYVGGLITGLLPPLLYLVGSYLPIAALDQEESEQEFIEKQ</sequence>
<keyword evidence="1" id="KW-1133">Transmembrane helix</keyword>
<reference evidence="2" key="2">
    <citation type="submission" date="2021-04" db="EMBL/GenBank/DDBJ databases">
        <authorList>
            <person name="Gilroy R."/>
        </authorList>
    </citation>
    <scope>NUCLEOTIDE SEQUENCE</scope>
    <source>
        <strain evidence="2">CHK33-7979</strain>
    </source>
</reference>
<keyword evidence="1" id="KW-0812">Transmembrane</keyword>
<evidence type="ECO:0000256" key="1">
    <source>
        <dbReference type="SAM" id="Phobius"/>
    </source>
</evidence>
<evidence type="ECO:0000313" key="2">
    <source>
        <dbReference type="EMBL" id="HIY74211.1"/>
    </source>
</evidence>
<accession>A0A9D1Z916</accession>
<feature type="transmembrane region" description="Helical" evidence="1">
    <location>
        <begin position="97"/>
        <end position="117"/>
    </location>
</feature>
<dbReference type="EMBL" id="DXCX01000099">
    <property type="protein sequence ID" value="HIY74211.1"/>
    <property type="molecule type" value="Genomic_DNA"/>
</dbReference>
<gene>
    <name evidence="2" type="ORF">H9826_09620</name>
</gene>
<comment type="caution">
    <text evidence="2">The sequence shown here is derived from an EMBL/GenBank/DDBJ whole genome shotgun (WGS) entry which is preliminary data.</text>
</comment>
<protein>
    <submittedName>
        <fullName evidence="2">Uncharacterized protein</fullName>
    </submittedName>
</protein>
<feature type="transmembrane region" description="Helical" evidence="1">
    <location>
        <begin position="153"/>
        <end position="173"/>
    </location>
</feature>